<organism evidence="1">
    <name type="scientific">Anguilla anguilla</name>
    <name type="common">European freshwater eel</name>
    <name type="synonym">Muraena anguilla</name>
    <dbReference type="NCBI Taxonomy" id="7936"/>
    <lineage>
        <taxon>Eukaryota</taxon>
        <taxon>Metazoa</taxon>
        <taxon>Chordata</taxon>
        <taxon>Craniata</taxon>
        <taxon>Vertebrata</taxon>
        <taxon>Euteleostomi</taxon>
        <taxon>Actinopterygii</taxon>
        <taxon>Neopterygii</taxon>
        <taxon>Teleostei</taxon>
        <taxon>Anguilliformes</taxon>
        <taxon>Anguillidae</taxon>
        <taxon>Anguilla</taxon>
    </lineage>
</organism>
<protein>
    <submittedName>
        <fullName evidence="1">Uncharacterized protein</fullName>
    </submittedName>
</protein>
<sequence>MQVRVIFFFRFVLFLQWLCTDGNKSYVKLCIFVLFSTLIFF</sequence>
<name>A0A0E9QL38_ANGAN</name>
<dbReference type="AlphaFoldDB" id="A0A0E9QL38"/>
<evidence type="ECO:0000313" key="1">
    <source>
        <dbReference type="EMBL" id="JAH17621.1"/>
    </source>
</evidence>
<reference evidence="1" key="1">
    <citation type="submission" date="2014-11" db="EMBL/GenBank/DDBJ databases">
        <authorList>
            <person name="Amaro Gonzalez C."/>
        </authorList>
    </citation>
    <scope>NUCLEOTIDE SEQUENCE</scope>
</reference>
<proteinExistence type="predicted"/>
<dbReference type="EMBL" id="GBXM01090956">
    <property type="protein sequence ID" value="JAH17621.1"/>
    <property type="molecule type" value="Transcribed_RNA"/>
</dbReference>
<accession>A0A0E9QL38</accession>
<reference evidence="1" key="2">
    <citation type="journal article" date="2015" name="Fish Shellfish Immunol.">
        <title>Early steps in the European eel (Anguilla anguilla)-Vibrio vulnificus interaction in the gills: Role of the RtxA13 toxin.</title>
        <authorList>
            <person name="Callol A."/>
            <person name="Pajuelo D."/>
            <person name="Ebbesson L."/>
            <person name="Teles M."/>
            <person name="MacKenzie S."/>
            <person name="Amaro C."/>
        </authorList>
    </citation>
    <scope>NUCLEOTIDE SEQUENCE</scope>
</reference>